<reference evidence="13" key="1">
    <citation type="submission" date="2010-02" db="EMBL/GenBank/DDBJ databases">
        <title>Complete sequence of Desulfurivibrio alkaliphilus AHT2.</title>
        <authorList>
            <consortium name="US DOE Joint Genome Institute"/>
            <person name="Pitluck S."/>
            <person name="Chertkov O."/>
            <person name="Detter J.C."/>
            <person name="Han C."/>
            <person name="Tapia R."/>
            <person name="Larimer F."/>
            <person name="Land M."/>
            <person name="Hauser L."/>
            <person name="Kyrpides N."/>
            <person name="Mikhailova N."/>
            <person name="Sorokin D.Y."/>
            <person name="Muyzer G."/>
            <person name="Woyke T."/>
        </authorList>
    </citation>
    <scope>NUCLEOTIDE SEQUENCE [LARGE SCALE GENOMIC DNA]</scope>
    <source>
        <strain evidence="13">DSM 19089 / UNIQEM U267 / AHT2</strain>
    </source>
</reference>
<dbReference type="AlphaFoldDB" id="D6Z000"/>
<dbReference type="CDD" id="cd00405">
    <property type="entry name" value="PRAI"/>
    <property type="match status" value="1"/>
</dbReference>
<gene>
    <name evidence="10" type="primary">trpF</name>
    <name evidence="12" type="ordered locus">DaAHT2_0451</name>
</gene>
<comment type="catalytic activity">
    <reaction evidence="1 10">
        <text>N-(5-phospho-beta-D-ribosyl)anthranilate = 1-(2-carboxyphenylamino)-1-deoxy-D-ribulose 5-phosphate</text>
        <dbReference type="Rhea" id="RHEA:21540"/>
        <dbReference type="ChEBI" id="CHEBI:18277"/>
        <dbReference type="ChEBI" id="CHEBI:58613"/>
        <dbReference type="EC" id="5.3.1.24"/>
    </reaction>
</comment>
<proteinExistence type="inferred from homology"/>
<evidence type="ECO:0000313" key="12">
    <source>
        <dbReference type="EMBL" id="ADH85157.1"/>
    </source>
</evidence>
<evidence type="ECO:0000256" key="6">
    <source>
        <dbReference type="ARBA" id="ARBA00022605"/>
    </source>
</evidence>
<dbReference type="InterPro" id="IPR011060">
    <property type="entry name" value="RibuloseP-bd_barrel"/>
</dbReference>
<keyword evidence="6 10" id="KW-0028">Amino-acid biosynthesis</keyword>
<evidence type="ECO:0000256" key="10">
    <source>
        <dbReference type="HAMAP-Rule" id="MF_00135"/>
    </source>
</evidence>
<dbReference type="EC" id="5.3.1.24" evidence="4 10"/>
<dbReference type="SUPFAM" id="SSF51366">
    <property type="entry name" value="Ribulose-phoshate binding barrel"/>
    <property type="match status" value="1"/>
</dbReference>
<evidence type="ECO:0000256" key="8">
    <source>
        <dbReference type="ARBA" id="ARBA00023141"/>
    </source>
</evidence>
<evidence type="ECO:0000256" key="2">
    <source>
        <dbReference type="ARBA" id="ARBA00004664"/>
    </source>
</evidence>
<evidence type="ECO:0000256" key="9">
    <source>
        <dbReference type="ARBA" id="ARBA00023235"/>
    </source>
</evidence>
<dbReference type="KEGG" id="dak:DaAHT2_0451"/>
<dbReference type="OrthoDB" id="9796196at2"/>
<dbReference type="EMBL" id="CP001940">
    <property type="protein sequence ID" value="ADH85157.1"/>
    <property type="molecule type" value="Genomic_DNA"/>
</dbReference>
<dbReference type="eggNOG" id="COG0135">
    <property type="taxonomic scope" value="Bacteria"/>
</dbReference>
<comment type="pathway">
    <text evidence="2 10">Amino-acid biosynthesis; L-tryptophan biosynthesis; L-tryptophan from chorismate: step 3/5.</text>
</comment>
<keyword evidence="8 10" id="KW-0057">Aromatic amino acid biosynthesis</keyword>
<dbReference type="FunFam" id="3.20.20.70:FF:000075">
    <property type="entry name" value="Tryptophan biosynthesis protein TRP1"/>
    <property type="match status" value="1"/>
</dbReference>
<evidence type="ECO:0000256" key="4">
    <source>
        <dbReference type="ARBA" id="ARBA00012572"/>
    </source>
</evidence>
<evidence type="ECO:0000256" key="7">
    <source>
        <dbReference type="ARBA" id="ARBA00022822"/>
    </source>
</evidence>
<dbReference type="RefSeq" id="WP_013162688.1">
    <property type="nucleotide sequence ID" value="NC_014216.1"/>
</dbReference>
<sequence>MEGRTRIKVCGMTEPVRAREAVAAGVDALGFIFAPQSPRLVLPEQAREIIATLPPFVDAVGVFVNEEVEVVREIAQYCGLTMLQLHGDEEPEFCRAMPLRVIKAIRVGEHSLPADLSPYRGCVSAFLLDTYQQGVAGGTGQSFDWQLVARLAPPAPVVLAGGLTPDNVGEAIARVRPFAVDFNSGLETAPGLKDSRLLRRAVAAVGLADGQ</sequence>
<evidence type="ECO:0000256" key="5">
    <source>
        <dbReference type="ARBA" id="ARBA00022272"/>
    </source>
</evidence>
<organism evidence="12 13">
    <name type="scientific">Desulfurivibrio alkaliphilus (strain DSM 19089 / UNIQEM U267 / AHT2)</name>
    <dbReference type="NCBI Taxonomy" id="589865"/>
    <lineage>
        <taxon>Bacteria</taxon>
        <taxon>Pseudomonadati</taxon>
        <taxon>Thermodesulfobacteriota</taxon>
        <taxon>Desulfobulbia</taxon>
        <taxon>Desulfobulbales</taxon>
        <taxon>Desulfobulbaceae</taxon>
        <taxon>Desulfurivibrio</taxon>
    </lineage>
</organism>
<evidence type="ECO:0000256" key="1">
    <source>
        <dbReference type="ARBA" id="ARBA00001164"/>
    </source>
</evidence>
<dbReference type="Pfam" id="PF00697">
    <property type="entry name" value="PRAI"/>
    <property type="match status" value="1"/>
</dbReference>
<evidence type="ECO:0000259" key="11">
    <source>
        <dbReference type="Pfam" id="PF00697"/>
    </source>
</evidence>
<feature type="domain" description="N-(5'phosphoribosyl) anthranilate isomerase (PRAI)" evidence="11">
    <location>
        <begin position="8"/>
        <end position="202"/>
    </location>
</feature>
<dbReference type="InParanoid" id="D6Z000"/>
<dbReference type="STRING" id="589865.DaAHT2_0451"/>
<dbReference type="HAMAP" id="MF_00135">
    <property type="entry name" value="PRAI"/>
    <property type="match status" value="1"/>
</dbReference>
<dbReference type="Gene3D" id="3.20.20.70">
    <property type="entry name" value="Aldolase class I"/>
    <property type="match status" value="1"/>
</dbReference>
<dbReference type="UniPathway" id="UPA00035">
    <property type="reaction ID" value="UER00042"/>
</dbReference>
<dbReference type="InterPro" id="IPR013785">
    <property type="entry name" value="Aldolase_TIM"/>
</dbReference>
<protein>
    <recommendedName>
        <fullName evidence="5 10">N-(5'-phosphoribosyl)anthranilate isomerase</fullName>
        <shortName evidence="10">PRAI</shortName>
        <ecNumber evidence="4 10">5.3.1.24</ecNumber>
    </recommendedName>
</protein>
<dbReference type="HOGENOM" id="CLU_076364_2_0_7"/>
<comment type="similarity">
    <text evidence="3 10">Belongs to the TrpF family.</text>
</comment>
<dbReference type="InterPro" id="IPR001240">
    <property type="entry name" value="PRAI_dom"/>
</dbReference>
<name>D6Z000_DESAT</name>
<keyword evidence="9 10" id="KW-0413">Isomerase</keyword>
<evidence type="ECO:0000313" key="13">
    <source>
        <dbReference type="Proteomes" id="UP000001508"/>
    </source>
</evidence>
<keyword evidence="13" id="KW-1185">Reference proteome</keyword>
<dbReference type="PANTHER" id="PTHR42894">
    <property type="entry name" value="N-(5'-PHOSPHORIBOSYL)ANTHRANILATE ISOMERASE"/>
    <property type="match status" value="1"/>
</dbReference>
<dbReference type="NCBIfam" id="NF002298">
    <property type="entry name" value="PRK01222.1-4"/>
    <property type="match status" value="1"/>
</dbReference>
<dbReference type="PANTHER" id="PTHR42894:SF1">
    <property type="entry name" value="N-(5'-PHOSPHORIBOSYL)ANTHRANILATE ISOMERASE"/>
    <property type="match status" value="1"/>
</dbReference>
<keyword evidence="7 10" id="KW-0822">Tryptophan biosynthesis</keyword>
<evidence type="ECO:0000256" key="3">
    <source>
        <dbReference type="ARBA" id="ARBA00007571"/>
    </source>
</evidence>
<dbReference type="GO" id="GO:0000162">
    <property type="term" value="P:L-tryptophan biosynthetic process"/>
    <property type="evidence" value="ECO:0007669"/>
    <property type="project" value="UniProtKB-UniRule"/>
</dbReference>
<dbReference type="InterPro" id="IPR044643">
    <property type="entry name" value="TrpF_fam"/>
</dbReference>
<dbReference type="GO" id="GO:0004640">
    <property type="term" value="F:phosphoribosylanthranilate isomerase activity"/>
    <property type="evidence" value="ECO:0007669"/>
    <property type="project" value="UniProtKB-UniRule"/>
</dbReference>
<dbReference type="Proteomes" id="UP000001508">
    <property type="component" value="Chromosome"/>
</dbReference>
<accession>D6Z000</accession>